<gene>
    <name evidence="4" type="ORF">GNF77_16285</name>
</gene>
<comment type="caution">
    <text evidence="4">The sequence shown here is derived from an EMBL/GenBank/DDBJ whole genome shotgun (WGS) entry which is preliminary data.</text>
</comment>
<feature type="non-terminal residue" evidence="4">
    <location>
        <position position="139"/>
    </location>
</feature>
<evidence type="ECO:0000313" key="4">
    <source>
        <dbReference type="EMBL" id="MDZ5010430.1"/>
    </source>
</evidence>
<protein>
    <submittedName>
        <fullName evidence="4">tRNA 4-thiouridine(8) synthase ThiI</fullName>
    </submittedName>
</protein>
<dbReference type="InterPro" id="IPR020536">
    <property type="entry name" value="ThiI_AANH"/>
</dbReference>
<feature type="domain" description="Thil AANH" evidence="3">
    <location>
        <begin position="3"/>
        <end position="139"/>
    </location>
</feature>
<organism evidence="4 5">
    <name type="scientific">Clostridium perfringens</name>
    <dbReference type="NCBI Taxonomy" id="1502"/>
    <lineage>
        <taxon>Bacteria</taxon>
        <taxon>Bacillati</taxon>
        <taxon>Bacillota</taxon>
        <taxon>Clostridia</taxon>
        <taxon>Eubacteriales</taxon>
        <taxon>Clostridiaceae</taxon>
        <taxon>Clostridium</taxon>
    </lineage>
</organism>
<dbReference type="Pfam" id="PF02568">
    <property type="entry name" value="ThiI"/>
    <property type="match status" value="1"/>
</dbReference>
<accession>A0AAW9ISK0</accession>
<dbReference type="EMBL" id="WNVM01000371">
    <property type="protein sequence ID" value="MDZ5010430.1"/>
    <property type="molecule type" value="Genomic_DNA"/>
</dbReference>
<dbReference type="GO" id="GO:0005524">
    <property type="term" value="F:ATP binding"/>
    <property type="evidence" value="ECO:0007669"/>
    <property type="project" value="UniProtKB-KW"/>
</dbReference>
<dbReference type="Proteomes" id="UP001292368">
    <property type="component" value="Unassembled WGS sequence"/>
</dbReference>
<evidence type="ECO:0000256" key="1">
    <source>
        <dbReference type="ARBA" id="ARBA00022741"/>
    </source>
</evidence>
<dbReference type="GO" id="GO:0004810">
    <property type="term" value="F:CCA tRNA nucleotidyltransferase activity"/>
    <property type="evidence" value="ECO:0007669"/>
    <property type="project" value="InterPro"/>
</dbReference>
<evidence type="ECO:0000256" key="2">
    <source>
        <dbReference type="ARBA" id="ARBA00022840"/>
    </source>
</evidence>
<dbReference type="SUPFAM" id="SSF52402">
    <property type="entry name" value="Adenine nucleotide alpha hydrolases-like"/>
    <property type="match status" value="1"/>
</dbReference>
<reference evidence="4" key="1">
    <citation type="submission" date="2019-11" db="EMBL/GenBank/DDBJ databases">
        <title>Characterization of Clostridium perfringens isolates from swine manure treated agricultural soils.</title>
        <authorList>
            <person name="Wushke S.T."/>
        </authorList>
    </citation>
    <scope>NUCLEOTIDE SEQUENCE</scope>
    <source>
        <strain evidence="4">V2</strain>
    </source>
</reference>
<keyword evidence="1" id="KW-0547">Nucleotide-binding</keyword>
<dbReference type="PANTHER" id="PTHR11933">
    <property type="entry name" value="TRNA 5-METHYLAMINOMETHYL-2-THIOURIDYLATE -METHYLTRANSFERASE"/>
    <property type="match status" value="1"/>
</dbReference>
<keyword evidence="2" id="KW-0067">ATP-binding</keyword>
<name>A0AAW9ISK0_CLOPF</name>
<dbReference type="Gene3D" id="3.40.50.620">
    <property type="entry name" value="HUPs"/>
    <property type="match status" value="1"/>
</dbReference>
<proteinExistence type="predicted"/>
<evidence type="ECO:0000259" key="3">
    <source>
        <dbReference type="Pfam" id="PF02568"/>
    </source>
</evidence>
<dbReference type="PANTHER" id="PTHR11933:SF6">
    <property type="entry name" value="THIL AANH DOMAIN-CONTAINING PROTEIN"/>
    <property type="match status" value="1"/>
</dbReference>
<dbReference type="AlphaFoldDB" id="A0AAW9ISK0"/>
<dbReference type="InterPro" id="IPR014729">
    <property type="entry name" value="Rossmann-like_a/b/a_fold"/>
</dbReference>
<sequence>MTRALAMISGGLDSILAAKLIKDQGIDVIGICFKSYFFSEESAKKMTKQINIPLEVIDFSNEHMSMVKKPKHGFGKNMNPCIDCHAMMMNYSGYMLKKFNADFIITGEVLNQRPMSQNRQALNIVKKESGFSDKILRPL</sequence>
<evidence type="ECO:0000313" key="5">
    <source>
        <dbReference type="Proteomes" id="UP001292368"/>
    </source>
</evidence>